<comment type="catalytic activity">
    <reaction evidence="1 17">
        <text>L-histidyl-[protein] + phosphoenolpyruvate = N(pros)-phospho-L-histidyl-[protein] + pyruvate</text>
        <dbReference type="Rhea" id="RHEA:23880"/>
        <dbReference type="Rhea" id="RHEA-COMP:9745"/>
        <dbReference type="Rhea" id="RHEA-COMP:9746"/>
        <dbReference type="ChEBI" id="CHEBI:15361"/>
        <dbReference type="ChEBI" id="CHEBI:29979"/>
        <dbReference type="ChEBI" id="CHEBI:58702"/>
        <dbReference type="ChEBI" id="CHEBI:64837"/>
        <dbReference type="EC" id="2.7.3.9"/>
    </reaction>
</comment>
<comment type="function">
    <text evidence="3 17">General (non sugar-specific) component of the phosphoenolpyruvate-dependent sugar phosphotransferase system (sugar PTS). This major carbohydrate active-transport system catalyzes the phosphorylation of incoming sugar substrates concomitantly with their translocation across the cell membrane. Enzyme I transfers the phosphoryl group from phosphoenolpyruvate (PEP) to the phosphoryl carrier protein (HPr).</text>
</comment>
<evidence type="ECO:0000259" key="20">
    <source>
        <dbReference type="Pfam" id="PF02896"/>
    </source>
</evidence>
<dbReference type="SUPFAM" id="SSF52009">
    <property type="entry name" value="Phosphohistidine domain"/>
    <property type="match status" value="1"/>
</dbReference>
<evidence type="ECO:0000256" key="16">
    <source>
        <dbReference type="ARBA" id="ARBA00033235"/>
    </source>
</evidence>
<comment type="caution">
    <text evidence="22">The sequence shown here is derived from an EMBL/GenBank/DDBJ whole genome shotgun (WGS) entry which is preliminary data.</text>
</comment>
<dbReference type="InterPro" id="IPR036637">
    <property type="entry name" value="Phosphohistidine_dom_sf"/>
</dbReference>
<dbReference type="SUPFAM" id="SSF47831">
    <property type="entry name" value="Enzyme I of the PEP:sugar phosphotransferase system HPr-binding (sub)domain"/>
    <property type="match status" value="1"/>
</dbReference>
<evidence type="ECO:0000259" key="19">
    <source>
        <dbReference type="Pfam" id="PF00391"/>
    </source>
</evidence>
<dbReference type="InterPro" id="IPR008279">
    <property type="entry name" value="PEP-util_enz_mobile_dom"/>
</dbReference>
<dbReference type="Gene3D" id="3.20.20.60">
    <property type="entry name" value="Phosphoenolpyruvate-binding domains"/>
    <property type="match status" value="1"/>
</dbReference>
<dbReference type="InterPro" id="IPR015813">
    <property type="entry name" value="Pyrv/PenolPyrv_kinase-like_dom"/>
</dbReference>
<dbReference type="Gene3D" id="1.10.274.10">
    <property type="entry name" value="PtsI, HPr-binding domain"/>
    <property type="match status" value="1"/>
</dbReference>
<keyword evidence="14 17" id="KW-0418">Kinase</keyword>
<feature type="domain" description="Phosphotransferase system enzyme I N-terminal" evidence="21">
    <location>
        <begin position="6"/>
        <end position="129"/>
    </location>
</feature>
<keyword evidence="13 17" id="KW-0479">Metal-binding</keyword>
<dbReference type="RefSeq" id="WP_223675907.1">
    <property type="nucleotide sequence ID" value="NZ_JAINZW010000003.1"/>
</dbReference>
<evidence type="ECO:0000256" key="14">
    <source>
        <dbReference type="ARBA" id="ARBA00022777"/>
    </source>
</evidence>
<evidence type="ECO:0000256" key="17">
    <source>
        <dbReference type="PIRNR" id="PIRNR000732"/>
    </source>
</evidence>
<accession>A0ABS7T6E2</accession>
<protein>
    <recommendedName>
        <fullName evidence="7 17">Phosphoenolpyruvate-protein phosphotransferase</fullName>
        <ecNumber evidence="6 17">2.7.3.9</ecNumber>
    </recommendedName>
    <alternativeName>
        <fullName evidence="16 17">Phosphotransferase system, enzyme I</fullName>
    </alternativeName>
</protein>
<keyword evidence="10 17" id="KW-0762">Sugar transport</keyword>
<dbReference type="PANTHER" id="PTHR46244">
    <property type="entry name" value="PHOSPHOENOLPYRUVATE-PROTEIN PHOSPHOTRANSFERASE"/>
    <property type="match status" value="1"/>
</dbReference>
<comment type="cofactor">
    <cofactor evidence="2 17">
        <name>Mg(2+)</name>
        <dbReference type="ChEBI" id="CHEBI:18420"/>
    </cofactor>
</comment>
<dbReference type="Pfam" id="PF05524">
    <property type="entry name" value="PEP-utilisers_N"/>
    <property type="match status" value="1"/>
</dbReference>
<dbReference type="InterPro" id="IPR008731">
    <property type="entry name" value="PTS_EIN"/>
</dbReference>
<evidence type="ECO:0000256" key="9">
    <source>
        <dbReference type="ARBA" id="ARBA00022490"/>
    </source>
</evidence>
<dbReference type="SUPFAM" id="SSF51621">
    <property type="entry name" value="Phosphoenolpyruvate/pyruvate domain"/>
    <property type="match status" value="1"/>
</dbReference>
<dbReference type="PROSITE" id="PS00742">
    <property type="entry name" value="PEP_ENZYMES_2"/>
    <property type="match status" value="1"/>
</dbReference>
<dbReference type="InterPro" id="IPR040442">
    <property type="entry name" value="Pyrv_kinase-like_dom_sf"/>
</dbReference>
<feature type="domain" description="PEP-utilising enzyme C-terminal" evidence="20">
    <location>
        <begin position="252"/>
        <end position="542"/>
    </location>
</feature>
<keyword evidence="11 17" id="KW-0808">Transferase</keyword>
<dbReference type="EC" id="2.7.3.9" evidence="6 17"/>
<evidence type="ECO:0000256" key="18">
    <source>
        <dbReference type="SAM" id="Coils"/>
    </source>
</evidence>
<dbReference type="Pfam" id="PF02896">
    <property type="entry name" value="PEP-utilizers_C"/>
    <property type="match status" value="1"/>
</dbReference>
<evidence type="ECO:0000256" key="13">
    <source>
        <dbReference type="ARBA" id="ARBA00022723"/>
    </source>
</evidence>
<evidence type="ECO:0000313" key="22">
    <source>
        <dbReference type="EMBL" id="MBZ4039447.1"/>
    </source>
</evidence>
<dbReference type="InterPro" id="IPR050499">
    <property type="entry name" value="PEP-utilizing_PTS_enzyme"/>
</dbReference>
<dbReference type="InterPro" id="IPR000121">
    <property type="entry name" value="PEP_util_C"/>
</dbReference>
<keyword evidence="18" id="KW-0175">Coiled coil</keyword>
<dbReference type="Pfam" id="PF00391">
    <property type="entry name" value="PEP-utilizers"/>
    <property type="match status" value="1"/>
</dbReference>
<dbReference type="GO" id="GO:0008965">
    <property type="term" value="F:phosphoenolpyruvate-protein phosphotransferase activity"/>
    <property type="evidence" value="ECO:0007669"/>
    <property type="project" value="UniProtKB-EC"/>
</dbReference>
<comment type="similarity">
    <text evidence="5 17">Belongs to the PEP-utilizing enzyme family.</text>
</comment>
<sequence length="576" mass="63181">MRQEFTGQGAARGSALGRARVRLPHVLEVAEERIPAEAIEDELERLHRAIATVREEMHGLRDRLHGALAQEVGEFLDLHALLLDDPELLSGLDELIRTGRYSADYALRLQRDRIAGVFASMDDAYFRSRVEDIDQVIGRIHAALHRRHADMQGVAGEILVTDNVAPAEIAQLQAQGVMAIVTSGGSTLSHSAILARSLHLPLVVGAAHVLQKVNDGDVLVVDGAGGLVVVEPNAADLRAHRARVRDLARERKQLNRLRREPSRTIDGVDIRLYANAESRDDVAEAHALGAAGIGLYRTEFLFLQRNEVPDEDEQFRTYRDVVLGMTGRTVTIRTLDLGADKADRTGLVLRDEPNPALGLRGVRLSLARPGLLDDQLRALLRASGYGPLRILVPMISSREEIRAVRTRMNRLAAELRAEGHEIADHIPLGAMIEVPAAAIALPGFIADLDFLSIGTNDLVQYVLAVDRNNEALGEMYSPLHPAVVRLIRDVIRLAQRKGKPVAVCGEIAGDARFVPMLLAMGLTELSLHPVTLLEVRRTIRACDLQALKARAPSLLKARGRLEIERWMAAAAPDLAR</sequence>
<evidence type="ECO:0000256" key="11">
    <source>
        <dbReference type="ARBA" id="ARBA00022679"/>
    </source>
</evidence>
<evidence type="ECO:0000256" key="7">
    <source>
        <dbReference type="ARBA" id="ARBA00016544"/>
    </source>
</evidence>
<dbReference type="EMBL" id="JAINZW010000003">
    <property type="protein sequence ID" value="MBZ4039447.1"/>
    <property type="molecule type" value="Genomic_DNA"/>
</dbReference>
<evidence type="ECO:0000256" key="2">
    <source>
        <dbReference type="ARBA" id="ARBA00001946"/>
    </source>
</evidence>
<keyword evidence="12 17" id="KW-0598">Phosphotransferase system</keyword>
<evidence type="ECO:0000256" key="15">
    <source>
        <dbReference type="ARBA" id="ARBA00022842"/>
    </source>
</evidence>
<proteinExistence type="inferred from homology"/>
<evidence type="ECO:0000259" key="21">
    <source>
        <dbReference type="Pfam" id="PF05524"/>
    </source>
</evidence>
<organism evidence="22 23">
    <name type="scientific">Novilysobacter selenitireducens</name>
    <dbReference type="NCBI Taxonomy" id="2872639"/>
    <lineage>
        <taxon>Bacteria</taxon>
        <taxon>Pseudomonadati</taxon>
        <taxon>Pseudomonadota</taxon>
        <taxon>Gammaproteobacteria</taxon>
        <taxon>Lysobacterales</taxon>
        <taxon>Lysobacteraceae</taxon>
        <taxon>Novilysobacter</taxon>
    </lineage>
</organism>
<reference evidence="22 23" key="1">
    <citation type="submission" date="2021-09" db="EMBL/GenBank/DDBJ databases">
        <title>Lysobacter sp. 13A isolated from the river sediment.</title>
        <authorList>
            <person name="Liu H."/>
            <person name="Li S."/>
            <person name="Mao S."/>
        </authorList>
    </citation>
    <scope>NUCLEOTIDE SEQUENCE [LARGE SCALE GENOMIC DNA]</scope>
    <source>
        <strain evidence="22 23">13A</strain>
    </source>
</reference>
<evidence type="ECO:0000256" key="3">
    <source>
        <dbReference type="ARBA" id="ARBA00002728"/>
    </source>
</evidence>
<evidence type="ECO:0000313" key="23">
    <source>
        <dbReference type="Proteomes" id="UP001430954"/>
    </source>
</evidence>
<dbReference type="Gene3D" id="3.50.30.10">
    <property type="entry name" value="Phosphohistidine domain"/>
    <property type="match status" value="1"/>
</dbReference>
<evidence type="ECO:0000256" key="5">
    <source>
        <dbReference type="ARBA" id="ARBA00007837"/>
    </source>
</evidence>
<dbReference type="InterPro" id="IPR023151">
    <property type="entry name" value="PEP_util_CS"/>
</dbReference>
<dbReference type="PRINTS" id="PR01736">
    <property type="entry name" value="PHPHTRNFRASE"/>
</dbReference>
<evidence type="ECO:0000256" key="1">
    <source>
        <dbReference type="ARBA" id="ARBA00000683"/>
    </source>
</evidence>
<evidence type="ECO:0000256" key="8">
    <source>
        <dbReference type="ARBA" id="ARBA00022448"/>
    </source>
</evidence>
<keyword evidence="23" id="KW-1185">Reference proteome</keyword>
<dbReference type="InterPro" id="IPR036618">
    <property type="entry name" value="PtsI_HPr-bd_sf"/>
</dbReference>
<dbReference type="PANTHER" id="PTHR46244:SF3">
    <property type="entry name" value="PHOSPHOENOLPYRUVATE-PROTEIN PHOSPHOTRANSFERASE"/>
    <property type="match status" value="1"/>
</dbReference>
<dbReference type="InterPro" id="IPR024692">
    <property type="entry name" value="PTS_EI"/>
</dbReference>
<name>A0ABS7T6E2_9GAMM</name>
<gene>
    <name evidence="22" type="primary">ptsP</name>
    <name evidence="22" type="ORF">K6753_07855</name>
</gene>
<comment type="subcellular location">
    <subcellularLocation>
        <location evidence="4 17">Cytoplasm</location>
    </subcellularLocation>
</comment>
<keyword evidence="9 17" id="KW-0963">Cytoplasm</keyword>
<feature type="coiled-coil region" evidence="18">
    <location>
        <begin position="36"/>
        <end position="63"/>
    </location>
</feature>
<dbReference type="Proteomes" id="UP001430954">
    <property type="component" value="Unassembled WGS sequence"/>
</dbReference>
<evidence type="ECO:0000256" key="10">
    <source>
        <dbReference type="ARBA" id="ARBA00022597"/>
    </source>
</evidence>
<feature type="domain" description="PEP-utilising enzyme mobile" evidence="19">
    <location>
        <begin position="155"/>
        <end position="226"/>
    </location>
</feature>
<dbReference type="InterPro" id="IPR006318">
    <property type="entry name" value="PTS_EI-like"/>
</dbReference>
<evidence type="ECO:0000256" key="6">
    <source>
        <dbReference type="ARBA" id="ARBA00012232"/>
    </source>
</evidence>
<dbReference type="PIRSF" id="PIRSF000732">
    <property type="entry name" value="PTS_enzyme_I"/>
    <property type="match status" value="1"/>
</dbReference>
<evidence type="ECO:0000256" key="12">
    <source>
        <dbReference type="ARBA" id="ARBA00022683"/>
    </source>
</evidence>
<keyword evidence="15 17" id="KW-0460">Magnesium</keyword>
<keyword evidence="8 17" id="KW-0813">Transport</keyword>
<evidence type="ECO:0000256" key="4">
    <source>
        <dbReference type="ARBA" id="ARBA00004496"/>
    </source>
</evidence>
<dbReference type="NCBIfam" id="TIGR01417">
    <property type="entry name" value="PTS_I_fam"/>
    <property type="match status" value="1"/>
</dbReference>